<keyword evidence="2 5" id="KW-0238">DNA-binding</keyword>
<gene>
    <name evidence="5" type="ORF">DFR24_3820</name>
</gene>
<dbReference type="PRINTS" id="PR00032">
    <property type="entry name" value="HTHARAC"/>
</dbReference>
<organism evidence="5 6">
    <name type="scientific">Panacagrimonas perspica</name>
    <dbReference type="NCBI Taxonomy" id="381431"/>
    <lineage>
        <taxon>Bacteria</taxon>
        <taxon>Pseudomonadati</taxon>
        <taxon>Pseudomonadota</taxon>
        <taxon>Gammaproteobacteria</taxon>
        <taxon>Nevskiales</taxon>
        <taxon>Nevskiaceae</taxon>
        <taxon>Panacagrimonas</taxon>
    </lineage>
</organism>
<reference evidence="5 6" key="1">
    <citation type="submission" date="2019-03" db="EMBL/GenBank/DDBJ databases">
        <title>Genomic Encyclopedia of Type Strains, Phase IV (KMG-IV): sequencing the most valuable type-strain genomes for metagenomic binning, comparative biology and taxonomic classification.</title>
        <authorList>
            <person name="Goeker M."/>
        </authorList>
    </citation>
    <scope>NUCLEOTIDE SEQUENCE [LARGE SCALE GENOMIC DNA]</scope>
    <source>
        <strain evidence="5 6">DSM 26377</strain>
    </source>
</reference>
<dbReference type="OrthoDB" id="5582699at2"/>
<dbReference type="Pfam" id="PF12833">
    <property type="entry name" value="HTH_18"/>
    <property type="match status" value="1"/>
</dbReference>
<dbReference type="PROSITE" id="PS01124">
    <property type="entry name" value="HTH_ARAC_FAMILY_2"/>
    <property type="match status" value="1"/>
</dbReference>
<keyword evidence="6" id="KW-1185">Reference proteome</keyword>
<evidence type="ECO:0000313" key="6">
    <source>
        <dbReference type="Proteomes" id="UP000295341"/>
    </source>
</evidence>
<evidence type="ECO:0000313" key="5">
    <source>
        <dbReference type="EMBL" id="TDU26789.1"/>
    </source>
</evidence>
<dbReference type="Pfam" id="PF12625">
    <property type="entry name" value="Arabinose_bd"/>
    <property type="match status" value="1"/>
</dbReference>
<dbReference type="Gene3D" id="1.10.10.60">
    <property type="entry name" value="Homeodomain-like"/>
    <property type="match status" value="1"/>
</dbReference>
<keyword evidence="3" id="KW-0804">Transcription</keyword>
<proteinExistence type="predicted"/>
<dbReference type="EMBL" id="SOBT01000010">
    <property type="protein sequence ID" value="TDU26789.1"/>
    <property type="molecule type" value="Genomic_DNA"/>
</dbReference>
<dbReference type="InterPro" id="IPR020449">
    <property type="entry name" value="Tscrpt_reg_AraC-type_HTH"/>
</dbReference>
<accession>A0A4R7P0P7</accession>
<keyword evidence="1" id="KW-0805">Transcription regulation</keyword>
<feature type="domain" description="HTH araC/xylS-type" evidence="4">
    <location>
        <begin position="243"/>
        <end position="341"/>
    </location>
</feature>
<dbReference type="GO" id="GO:0005829">
    <property type="term" value="C:cytosol"/>
    <property type="evidence" value="ECO:0007669"/>
    <property type="project" value="TreeGrafter"/>
</dbReference>
<sequence>MSDATESKDSVSIWFVRAALSGLAPRGVDRAPLLKAAGIPESLLASDHSRVAAERFGALWLGIAAALDDELFGLDRRRMKVGSFAMLSRACAQAGDLRGALRLAVQFFNVTMDDARVSLVEDGNDAALEVEELQPGQRPAPFTVFAHETLMIMLHGLMCWLVGRRITLDRASFAYPRPAWWVEYHSMYANDLRFDTERSALAFDARVLAANVVVPDESAVREFLREAPHNFIVKFKDRNSWSAHVRRRLRTCAPADWPDLAQIAEELGVGLSTLHRKLDQEGVIFRDIKDSLRRDLAIDRLTHSTVSVAQIAGELGFAEPSAFHRAFKQWTGVRPGDYRQRSAADAAE</sequence>
<evidence type="ECO:0000256" key="1">
    <source>
        <dbReference type="ARBA" id="ARBA00023015"/>
    </source>
</evidence>
<evidence type="ECO:0000259" key="4">
    <source>
        <dbReference type="PROSITE" id="PS01124"/>
    </source>
</evidence>
<dbReference type="PANTHER" id="PTHR47894:SF1">
    <property type="entry name" value="HTH-TYPE TRANSCRIPTIONAL REGULATOR VQSM"/>
    <property type="match status" value="1"/>
</dbReference>
<dbReference type="InterPro" id="IPR018060">
    <property type="entry name" value="HTH_AraC"/>
</dbReference>
<protein>
    <submittedName>
        <fullName evidence="5">AraC-like DNA-binding protein</fullName>
    </submittedName>
</protein>
<comment type="caution">
    <text evidence="5">The sequence shown here is derived from an EMBL/GenBank/DDBJ whole genome shotgun (WGS) entry which is preliminary data.</text>
</comment>
<evidence type="ECO:0000256" key="3">
    <source>
        <dbReference type="ARBA" id="ARBA00023163"/>
    </source>
</evidence>
<dbReference type="RefSeq" id="WP_133882953.1">
    <property type="nucleotide sequence ID" value="NZ_MWIN01000009.1"/>
</dbReference>
<dbReference type="GO" id="GO:0000976">
    <property type="term" value="F:transcription cis-regulatory region binding"/>
    <property type="evidence" value="ECO:0007669"/>
    <property type="project" value="TreeGrafter"/>
</dbReference>
<dbReference type="InterPro" id="IPR009057">
    <property type="entry name" value="Homeodomain-like_sf"/>
</dbReference>
<dbReference type="InterPro" id="IPR032687">
    <property type="entry name" value="AraC-type_N"/>
</dbReference>
<evidence type="ECO:0000256" key="2">
    <source>
        <dbReference type="ARBA" id="ARBA00023125"/>
    </source>
</evidence>
<dbReference type="AlphaFoldDB" id="A0A4R7P0P7"/>
<dbReference type="SMART" id="SM00342">
    <property type="entry name" value="HTH_ARAC"/>
    <property type="match status" value="1"/>
</dbReference>
<dbReference type="GO" id="GO:0003700">
    <property type="term" value="F:DNA-binding transcription factor activity"/>
    <property type="evidence" value="ECO:0007669"/>
    <property type="project" value="InterPro"/>
</dbReference>
<dbReference type="PANTHER" id="PTHR47894">
    <property type="entry name" value="HTH-TYPE TRANSCRIPTIONAL REGULATOR GADX"/>
    <property type="match status" value="1"/>
</dbReference>
<dbReference type="Proteomes" id="UP000295341">
    <property type="component" value="Unassembled WGS sequence"/>
</dbReference>
<name>A0A4R7P0P7_9GAMM</name>
<dbReference type="SUPFAM" id="SSF46689">
    <property type="entry name" value="Homeodomain-like"/>
    <property type="match status" value="1"/>
</dbReference>